<name>A0A6B2HBD6_9BACT</name>
<dbReference type="SUPFAM" id="SSF55729">
    <property type="entry name" value="Acyl-CoA N-acyltransferases (Nat)"/>
    <property type="match status" value="1"/>
</dbReference>
<feature type="domain" description="N-acetyltransferase" evidence="3">
    <location>
        <begin position="2"/>
        <end position="143"/>
    </location>
</feature>
<dbReference type="PANTHER" id="PTHR43877">
    <property type="entry name" value="AMINOALKYLPHOSPHONATE N-ACETYLTRANSFERASE-RELATED-RELATED"/>
    <property type="match status" value="1"/>
</dbReference>
<evidence type="ECO:0000313" key="4">
    <source>
        <dbReference type="EMBL" id="NDK57192.1"/>
    </source>
</evidence>
<proteinExistence type="predicted"/>
<evidence type="ECO:0000313" key="5">
    <source>
        <dbReference type="Proteomes" id="UP000478546"/>
    </source>
</evidence>
<dbReference type="InterPro" id="IPR050832">
    <property type="entry name" value="Bact_Acetyltransf"/>
</dbReference>
<dbReference type="Proteomes" id="UP000478546">
    <property type="component" value="Unassembled WGS sequence"/>
</dbReference>
<gene>
    <name evidence="4" type="ORF">GWO68_14805</name>
</gene>
<dbReference type="GO" id="GO:0016747">
    <property type="term" value="F:acyltransferase activity, transferring groups other than amino-acyl groups"/>
    <property type="evidence" value="ECO:0007669"/>
    <property type="project" value="InterPro"/>
</dbReference>
<dbReference type="PROSITE" id="PS51186">
    <property type="entry name" value="GNAT"/>
    <property type="match status" value="1"/>
</dbReference>
<keyword evidence="5" id="KW-1185">Reference proteome</keyword>
<keyword evidence="2" id="KW-0012">Acyltransferase</keyword>
<evidence type="ECO:0000256" key="2">
    <source>
        <dbReference type="ARBA" id="ARBA00023315"/>
    </source>
</evidence>
<dbReference type="EMBL" id="JAAEAA010000021">
    <property type="protein sequence ID" value="NDK57192.1"/>
    <property type="molecule type" value="Genomic_DNA"/>
</dbReference>
<evidence type="ECO:0000259" key="3">
    <source>
        <dbReference type="PROSITE" id="PS51186"/>
    </source>
</evidence>
<sequence length="143" mass="16478">MHILEPATPEQFEKYYQLRYLTLRQPWGQPKGSERADDDATATHALLVNDAGEAIGVCRMHLQTPHEAQIRFMGIHENYQGKGLGKLLLDYLENKAKSMGATNMVLQAREKAISFYERNGYKLIEKTHLLFGTIQHYKMEKQL</sequence>
<reference evidence="4 5" key="1">
    <citation type="submission" date="2020-01" db="EMBL/GenBank/DDBJ databases">
        <authorList>
            <person name="Kim M.K."/>
        </authorList>
    </citation>
    <scope>NUCLEOTIDE SEQUENCE [LARGE SCALE GENOMIC DNA]</scope>
    <source>
        <strain evidence="4 5">BT213</strain>
    </source>
</reference>
<accession>A0A6B2HBD6</accession>
<dbReference type="Pfam" id="PF00583">
    <property type="entry name" value="Acetyltransf_1"/>
    <property type="match status" value="1"/>
</dbReference>
<dbReference type="CDD" id="cd04301">
    <property type="entry name" value="NAT_SF"/>
    <property type="match status" value="1"/>
</dbReference>
<comment type="caution">
    <text evidence="4">The sequence shown here is derived from an EMBL/GenBank/DDBJ whole genome shotgun (WGS) entry which is preliminary data.</text>
</comment>
<keyword evidence="1 4" id="KW-0808">Transferase</keyword>
<dbReference type="RefSeq" id="WP_162347254.1">
    <property type="nucleotide sequence ID" value="NZ_JAAEAA010000021.1"/>
</dbReference>
<protein>
    <submittedName>
        <fullName evidence="4">GNAT family N-acetyltransferase</fullName>
    </submittedName>
</protein>
<organism evidence="4 5">
    <name type="scientific">Pontibacter fetidus</name>
    <dbReference type="NCBI Taxonomy" id="2700082"/>
    <lineage>
        <taxon>Bacteria</taxon>
        <taxon>Pseudomonadati</taxon>
        <taxon>Bacteroidota</taxon>
        <taxon>Cytophagia</taxon>
        <taxon>Cytophagales</taxon>
        <taxon>Hymenobacteraceae</taxon>
        <taxon>Pontibacter</taxon>
    </lineage>
</organism>
<dbReference type="InterPro" id="IPR016181">
    <property type="entry name" value="Acyl_CoA_acyltransferase"/>
</dbReference>
<dbReference type="Gene3D" id="3.40.630.30">
    <property type="match status" value="1"/>
</dbReference>
<evidence type="ECO:0000256" key="1">
    <source>
        <dbReference type="ARBA" id="ARBA00022679"/>
    </source>
</evidence>
<dbReference type="AlphaFoldDB" id="A0A6B2HBD6"/>
<dbReference type="InterPro" id="IPR000182">
    <property type="entry name" value="GNAT_dom"/>
</dbReference>